<organism evidence="1 2">
    <name type="scientific">Rotaria socialis</name>
    <dbReference type="NCBI Taxonomy" id="392032"/>
    <lineage>
        <taxon>Eukaryota</taxon>
        <taxon>Metazoa</taxon>
        <taxon>Spiralia</taxon>
        <taxon>Gnathifera</taxon>
        <taxon>Rotifera</taxon>
        <taxon>Eurotatoria</taxon>
        <taxon>Bdelloidea</taxon>
        <taxon>Philodinida</taxon>
        <taxon>Philodinidae</taxon>
        <taxon>Rotaria</taxon>
    </lineage>
</organism>
<feature type="non-terminal residue" evidence="1">
    <location>
        <position position="32"/>
    </location>
</feature>
<evidence type="ECO:0000313" key="2">
    <source>
        <dbReference type="Proteomes" id="UP000663851"/>
    </source>
</evidence>
<accession>A0A821D8X9</accession>
<sequence>MVSVIAHELVDTMSDPFGSAWFGATGNENADK</sequence>
<dbReference type="AlphaFoldDB" id="A0A821D8X9"/>
<proteinExistence type="predicted"/>
<reference evidence="1" key="1">
    <citation type="submission" date="2021-02" db="EMBL/GenBank/DDBJ databases">
        <authorList>
            <person name="Nowell W R."/>
        </authorList>
    </citation>
    <scope>NUCLEOTIDE SEQUENCE</scope>
</reference>
<comment type="caution">
    <text evidence="1">The sequence shown here is derived from an EMBL/GenBank/DDBJ whole genome shotgun (WGS) entry which is preliminary data.</text>
</comment>
<gene>
    <name evidence="1" type="ORF">HFQ381_LOCUS34255</name>
</gene>
<dbReference type="Proteomes" id="UP000663851">
    <property type="component" value="Unassembled WGS sequence"/>
</dbReference>
<protein>
    <submittedName>
        <fullName evidence="1">Uncharacterized protein</fullName>
    </submittedName>
</protein>
<name>A0A821D8X9_9BILA</name>
<evidence type="ECO:0000313" key="1">
    <source>
        <dbReference type="EMBL" id="CAF4617947.1"/>
    </source>
</evidence>
<dbReference type="EMBL" id="CAJOBO010014319">
    <property type="protein sequence ID" value="CAF4617947.1"/>
    <property type="molecule type" value="Genomic_DNA"/>
</dbReference>